<dbReference type="InterPro" id="IPR050809">
    <property type="entry name" value="UgpAE/MalFG_permease"/>
</dbReference>
<dbReference type="eggNOG" id="COG4209">
    <property type="taxonomic scope" value="Bacteria"/>
</dbReference>
<dbReference type="PATRIC" id="fig|1195236.3.peg.4004"/>
<evidence type="ECO:0000256" key="7">
    <source>
        <dbReference type="RuleBase" id="RU363032"/>
    </source>
</evidence>
<protein>
    <submittedName>
        <fullName evidence="9">ABC-type polysaccharide transport system, permease component</fullName>
    </submittedName>
</protein>
<comment type="similarity">
    <text evidence="7">Belongs to the binding-protein-dependent transport system permease family.</text>
</comment>
<evidence type="ECO:0000256" key="6">
    <source>
        <dbReference type="ARBA" id="ARBA00023136"/>
    </source>
</evidence>
<evidence type="ECO:0000313" key="10">
    <source>
        <dbReference type="Proteomes" id="UP000014155"/>
    </source>
</evidence>
<dbReference type="Proteomes" id="UP000014155">
    <property type="component" value="Unassembled WGS sequence"/>
</dbReference>
<name>S0FMY0_RUMCE</name>
<gene>
    <name evidence="9" type="ORF">CTER_3789</name>
</gene>
<keyword evidence="10" id="KW-1185">Reference proteome</keyword>
<keyword evidence="6 7" id="KW-0472">Membrane</keyword>
<proteinExistence type="inferred from homology"/>
<keyword evidence="2 7" id="KW-0813">Transport</keyword>
<feature type="transmembrane region" description="Helical" evidence="7">
    <location>
        <begin position="92"/>
        <end position="117"/>
    </location>
</feature>
<feature type="domain" description="ABC transmembrane type-1" evidence="8">
    <location>
        <begin position="88"/>
        <end position="305"/>
    </location>
</feature>
<feature type="transmembrane region" description="Helical" evidence="7">
    <location>
        <begin position="225"/>
        <end position="246"/>
    </location>
</feature>
<comment type="subcellular location">
    <subcellularLocation>
        <location evidence="1 7">Cell membrane</location>
        <topology evidence="1 7">Multi-pass membrane protein</topology>
    </subcellularLocation>
</comment>
<evidence type="ECO:0000256" key="2">
    <source>
        <dbReference type="ARBA" id="ARBA00022448"/>
    </source>
</evidence>
<feature type="transmembrane region" description="Helical" evidence="7">
    <location>
        <begin position="129"/>
        <end position="148"/>
    </location>
</feature>
<dbReference type="STRING" id="1195236.CTER_3789"/>
<accession>S0FMY0</accession>
<dbReference type="GO" id="GO:0055085">
    <property type="term" value="P:transmembrane transport"/>
    <property type="evidence" value="ECO:0007669"/>
    <property type="project" value="InterPro"/>
</dbReference>
<organism evidence="9 10">
    <name type="scientific">Ruminiclostridium cellobioparum subsp. termitidis CT1112</name>
    <dbReference type="NCBI Taxonomy" id="1195236"/>
    <lineage>
        <taxon>Bacteria</taxon>
        <taxon>Bacillati</taxon>
        <taxon>Bacillota</taxon>
        <taxon>Clostridia</taxon>
        <taxon>Eubacteriales</taxon>
        <taxon>Oscillospiraceae</taxon>
        <taxon>Ruminiclostridium</taxon>
    </lineage>
</organism>
<keyword evidence="3" id="KW-1003">Cell membrane</keyword>
<dbReference type="PANTHER" id="PTHR43227:SF11">
    <property type="entry name" value="BLL4140 PROTEIN"/>
    <property type="match status" value="1"/>
</dbReference>
<dbReference type="Pfam" id="PF00528">
    <property type="entry name" value="BPD_transp_1"/>
    <property type="match status" value="1"/>
</dbReference>
<dbReference type="CDD" id="cd06261">
    <property type="entry name" value="TM_PBP2"/>
    <property type="match status" value="1"/>
</dbReference>
<dbReference type="PROSITE" id="PS50928">
    <property type="entry name" value="ABC_TM1"/>
    <property type="match status" value="1"/>
</dbReference>
<dbReference type="EMBL" id="AORV01000054">
    <property type="protein sequence ID" value="EMS70479.1"/>
    <property type="molecule type" value="Genomic_DNA"/>
</dbReference>
<dbReference type="SUPFAM" id="SSF161098">
    <property type="entry name" value="MetI-like"/>
    <property type="match status" value="1"/>
</dbReference>
<feature type="transmembrane region" description="Helical" evidence="7">
    <location>
        <begin position="168"/>
        <end position="186"/>
    </location>
</feature>
<dbReference type="InterPro" id="IPR035906">
    <property type="entry name" value="MetI-like_sf"/>
</dbReference>
<evidence type="ECO:0000259" key="8">
    <source>
        <dbReference type="PROSITE" id="PS50928"/>
    </source>
</evidence>
<feature type="transmembrane region" description="Helical" evidence="7">
    <location>
        <begin position="286"/>
        <end position="309"/>
    </location>
</feature>
<evidence type="ECO:0000256" key="5">
    <source>
        <dbReference type="ARBA" id="ARBA00022989"/>
    </source>
</evidence>
<evidence type="ECO:0000256" key="3">
    <source>
        <dbReference type="ARBA" id="ARBA00022475"/>
    </source>
</evidence>
<dbReference type="PANTHER" id="PTHR43227">
    <property type="entry name" value="BLL4140 PROTEIN"/>
    <property type="match status" value="1"/>
</dbReference>
<dbReference type="Gene3D" id="1.10.3720.10">
    <property type="entry name" value="MetI-like"/>
    <property type="match status" value="1"/>
</dbReference>
<keyword evidence="5 7" id="KW-1133">Transmembrane helix</keyword>
<evidence type="ECO:0000256" key="4">
    <source>
        <dbReference type="ARBA" id="ARBA00022692"/>
    </source>
</evidence>
<keyword evidence="4 7" id="KW-0812">Transmembrane</keyword>
<dbReference type="GO" id="GO:0005886">
    <property type="term" value="C:plasma membrane"/>
    <property type="evidence" value="ECO:0007669"/>
    <property type="project" value="UniProtKB-SubCell"/>
</dbReference>
<dbReference type="AlphaFoldDB" id="S0FMY0"/>
<feature type="transmembrane region" description="Helical" evidence="7">
    <location>
        <begin position="28"/>
        <end position="55"/>
    </location>
</feature>
<evidence type="ECO:0000256" key="1">
    <source>
        <dbReference type="ARBA" id="ARBA00004651"/>
    </source>
</evidence>
<comment type="caution">
    <text evidence="9">The sequence shown here is derived from an EMBL/GenBank/DDBJ whole genome shotgun (WGS) entry which is preliminary data.</text>
</comment>
<reference evidence="9 10" key="1">
    <citation type="journal article" date="2013" name="Genome Announc.">
        <title>Draft Genome Sequence of the Cellulolytic, Mesophilic, Anaerobic Bacterium Clostridium termitidis Strain CT1112 (DSM 5398).</title>
        <authorList>
            <person name="Lal S."/>
            <person name="Ramachandran U."/>
            <person name="Zhang X."/>
            <person name="Munir R."/>
            <person name="Sparling R."/>
            <person name="Levin D.B."/>
        </authorList>
    </citation>
    <scope>NUCLEOTIDE SEQUENCE [LARGE SCALE GENOMIC DNA]</scope>
    <source>
        <strain evidence="9 10">CT1112</strain>
    </source>
</reference>
<dbReference type="InterPro" id="IPR000515">
    <property type="entry name" value="MetI-like"/>
</dbReference>
<sequence length="319" mass="36588">MQTSNREPERVGIMKNHQFLNEFNKNKALFIMIAPAVLLTIILSYIPMSGLVLAFKNFRYDLGVFGSPWAGFENFKYFFLSGTGARVTFNTIFYNLINLITSQFLSMLVAIFITEIFGKTYKKICQSLIFLPYFISWVIVGTFIYNIFNYETGTFNSILKFFNMEPINMYSIPSAWVWIIMIFNSWKWVGYNSIIYMAAITNIDAECYEAADIDGANIFQKIRSITFPSIMPTIIVMLLLNVGRILRGDFQMFYQIVGNNGQLYNTTDVIDTFVFRSLLTSSDMGMTAAVSFYQSVLCLVIILAVNGIVKRVNKEYALF</sequence>
<evidence type="ECO:0000313" key="9">
    <source>
        <dbReference type="EMBL" id="EMS70479.1"/>
    </source>
</evidence>